<organism evidence="1 2">
    <name type="scientific">Metabacillus hrfriensis</name>
    <dbReference type="NCBI Taxonomy" id="3048891"/>
    <lineage>
        <taxon>Bacteria</taxon>
        <taxon>Bacillati</taxon>
        <taxon>Bacillota</taxon>
        <taxon>Bacilli</taxon>
        <taxon>Bacillales</taxon>
        <taxon>Bacillaceae</taxon>
        <taxon>Metabacillus</taxon>
    </lineage>
</organism>
<name>A0ACD4RHS5_9BACI</name>
<evidence type="ECO:0000313" key="1">
    <source>
        <dbReference type="EMBL" id="WHZ60026.1"/>
    </source>
</evidence>
<keyword evidence="2" id="KW-1185">Reference proteome</keyword>
<proteinExistence type="predicted"/>
<sequence length="107" mass="12481">MEKKHVTLISLKENIDTSTAQGKLMLTMLGAINEFERMNMLERQREGIAIAKANGKYKGRKAIEIDQKFKELYEQYMARKINKTQFANELDVSRTTLYKLIEEYEAS</sequence>
<reference evidence="2" key="1">
    <citation type="journal article" date="2025" name="Aquaculture">
        <title>Assessment of the bioflocculant production and safety properties of Metabacillus hrfriensis sp. nov. based on phenotypic and whole-genome sequencing analysis.</title>
        <authorList>
            <person name="Zhang R."/>
            <person name="Zhao Z."/>
            <person name="Luo L."/>
            <person name="Wang S."/>
            <person name="Guo K."/>
            <person name="Xu W."/>
        </authorList>
    </citation>
    <scope>NUCLEOTIDE SEQUENCE [LARGE SCALE GENOMIC DNA]</scope>
    <source>
        <strain evidence="2">CT-WN-B3</strain>
    </source>
</reference>
<dbReference type="EMBL" id="CP126116">
    <property type="protein sequence ID" value="WHZ60026.1"/>
    <property type="molecule type" value="Genomic_DNA"/>
</dbReference>
<dbReference type="Proteomes" id="UP001226091">
    <property type="component" value="Chromosome"/>
</dbReference>
<protein>
    <submittedName>
        <fullName evidence="1">Recombinase family protein</fullName>
    </submittedName>
</protein>
<gene>
    <name evidence="1" type="ORF">QLQ22_12130</name>
</gene>
<accession>A0ACD4RHS5</accession>
<evidence type="ECO:0000313" key="2">
    <source>
        <dbReference type="Proteomes" id="UP001226091"/>
    </source>
</evidence>